<evidence type="ECO:0000256" key="1">
    <source>
        <dbReference type="SAM" id="MobiDB-lite"/>
    </source>
</evidence>
<accession>A0A8D8U5K1</accession>
<reference evidence="2" key="1">
    <citation type="submission" date="2021-05" db="EMBL/GenBank/DDBJ databases">
        <authorList>
            <person name="Alioto T."/>
            <person name="Alioto T."/>
            <person name="Gomez Garrido J."/>
        </authorList>
    </citation>
    <scope>NUCLEOTIDE SEQUENCE</scope>
</reference>
<evidence type="ECO:0000313" key="2">
    <source>
        <dbReference type="EMBL" id="CAG6698197.1"/>
    </source>
</evidence>
<name>A0A8D8U5K1_9HEMI</name>
<proteinExistence type="predicted"/>
<feature type="compositionally biased region" description="Polar residues" evidence="1">
    <location>
        <begin position="22"/>
        <end position="31"/>
    </location>
</feature>
<dbReference type="AlphaFoldDB" id="A0A8D8U5K1"/>
<sequence>MKSLSLDSPESTEHAQRRRGVVTTSQTIDPHSSQSSSSRVQFTINEEDSSRGECNSLRSLNNSSPSSPVHNRRLLSARNMRMSSVELPDDNEKSLSFLTLSLTCTNEGSPLTAYQPVRCSLQFQISTRRRTGSQAWLQGDSDRYFRSELVERQVYGQSGLFPKQLCY</sequence>
<dbReference type="EMBL" id="HBUF01336797">
    <property type="protein sequence ID" value="CAG6698197.1"/>
    <property type="molecule type" value="Transcribed_RNA"/>
</dbReference>
<feature type="region of interest" description="Disordered" evidence="1">
    <location>
        <begin position="1"/>
        <end position="71"/>
    </location>
</feature>
<feature type="compositionally biased region" description="Low complexity" evidence="1">
    <location>
        <begin position="55"/>
        <end position="68"/>
    </location>
</feature>
<organism evidence="2">
    <name type="scientific">Cacopsylla melanoneura</name>
    <dbReference type="NCBI Taxonomy" id="428564"/>
    <lineage>
        <taxon>Eukaryota</taxon>
        <taxon>Metazoa</taxon>
        <taxon>Ecdysozoa</taxon>
        <taxon>Arthropoda</taxon>
        <taxon>Hexapoda</taxon>
        <taxon>Insecta</taxon>
        <taxon>Pterygota</taxon>
        <taxon>Neoptera</taxon>
        <taxon>Paraneoptera</taxon>
        <taxon>Hemiptera</taxon>
        <taxon>Sternorrhyncha</taxon>
        <taxon>Psylloidea</taxon>
        <taxon>Psyllidae</taxon>
        <taxon>Psyllinae</taxon>
        <taxon>Cacopsylla</taxon>
    </lineage>
</organism>
<protein>
    <submittedName>
        <fullName evidence="2">Uncharacterized protein</fullName>
    </submittedName>
</protein>